<evidence type="ECO:0000313" key="2">
    <source>
        <dbReference type="Proteomes" id="UP000693970"/>
    </source>
</evidence>
<proteinExistence type="predicted"/>
<evidence type="ECO:0000313" key="1">
    <source>
        <dbReference type="EMBL" id="KAG7347941.1"/>
    </source>
</evidence>
<organism evidence="1 2">
    <name type="scientific">Nitzschia inconspicua</name>
    <dbReference type="NCBI Taxonomy" id="303405"/>
    <lineage>
        <taxon>Eukaryota</taxon>
        <taxon>Sar</taxon>
        <taxon>Stramenopiles</taxon>
        <taxon>Ochrophyta</taxon>
        <taxon>Bacillariophyta</taxon>
        <taxon>Bacillariophyceae</taxon>
        <taxon>Bacillariophycidae</taxon>
        <taxon>Bacillariales</taxon>
        <taxon>Bacillariaceae</taxon>
        <taxon>Nitzschia</taxon>
    </lineage>
</organism>
<accession>A0A9K3KQY3</accession>
<dbReference type="AlphaFoldDB" id="A0A9K3KQY3"/>
<keyword evidence="2" id="KW-1185">Reference proteome</keyword>
<protein>
    <submittedName>
        <fullName evidence="1">Uncharacterized protein</fullName>
    </submittedName>
</protein>
<reference evidence="1" key="2">
    <citation type="submission" date="2021-04" db="EMBL/GenBank/DDBJ databases">
        <authorList>
            <person name="Podell S."/>
        </authorList>
    </citation>
    <scope>NUCLEOTIDE SEQUENCE</scope>
    <source>
        <strain evidence="1">Hildebrandi</strain>
    </source>
</reference>
<dbReference type="EMBL" id="JAGRRH010000020">
    <property type="protein sequence ID" value="KAG7347941.1"/>
    <property type="molecule type" value="Genomic_DNA"/>
</dbReference>
<sequence length="189" mass="21333">MLKAEIKRRHKAFGLPKPEPRPASWRSTKICEWFEEAAVHRQLERDATSSNWTGKDPYLRLIHCIVDDSIKESFRNDIQPGRMSIENRNREKTVWEAIADLWNDPGFAPVTEGGLAELHFDFIPSIAVPYEKVSSMNPATPQFVQNKITGMVTSLTRIISNWERSGQGDGGFHEDGAIELGVSSLRAAK</sequence>
<dbReference type="Proteomes" id="UP000693970">
    <property type="component" value="Unassembled WGS sequence"/>
</dbReference>
<reference evidence="1" key="1">
    <citation type="journal article" date="2021" name="Sci. Rep.">
        <title>Diploid genomic architecture of Nitzschia inconspicua, an elite biomass production diatom.</title>
        <authorList>
            <person name="Oliver A."/>
            <person name="Podell S."/>
            <person name="Pinowska A."/>
            <person name="Traller J.C."/>
            <person name="Smith S.R."/>
            <person name="McClure R."/>
            <person name="Beliaev A."/>
            <person name="Bohutskyi P."/>
            <person name="Hill E.A."/>
            <person name="Rabines A."/>
            <person name="Zheng H."/>
            <person name="Allen L.Z."/>
            <person name="Kuo A."/>
            <person name="Grigoriev I.V."/>
            <person name="Allen A.E."/>
            <person name="Hazlebeck D."/>
            <person name="Allen E.E."/>
        </authorList>
    </citation>
    <scope>NUCLEOTIDE SEQUENCE</scope>
    <source>
        <strain evidence="1">Hildebrandi</strain>
    </source>
</reference>
<gene>
    <name evidence="1" type="ORF">IV203_016646</name>
</gene>
<comment type="caution">
    <text evidence="1">The sequence shown here is derived from an EMBL/GenBank/DDBJ whole genome shotgun (WGS) entry which is preliminary data.</text>
</comment>
<name>A0A9K3KQY3_9STRA</name>